<dbReference type="Proteomes" id="UP000255355">
    <property type="component" value="Unassembled WGS sequence"/>
</dbReference>
<dbReference type="PROSITE" id="PS50075">
    <property type="entry name" value="CARRIER"/>
    <property type="match status" value="1"/>
</dbReference>
<name>A0A370H3F4_9NOCA</name>
<evidence type="ECO:0000313" key="2">
    <source>
        <dbReference type="EMBL" id="RDI50745.1"/>
    </source>
</evidence>
<organism evidence="2 3">
    <name type="scientific">Nocardia mexicana</name>
    <dbReference type="NCBI Taxonomy" id="279262"/>
    <lineage>
        <taxon>Bacteria</taxon>
        <taxon>Bacillati</taxon>
        <taxon>Actinomycetota</taxon>
        <taxon>Actinomycetes</taxon>
        <taxon>Mycobacteriales</taxon>
        <taxon>Nocardiaceae</taxon>
        <taxon>Nocardia</taxon>
    </lineage>
</organism>
<feature type="domain" description="Carrier" evidence="1">
    <location>
        <begin position="3"/>
        <end position="81"/>
    </location>
</feature>
<sequence length="82" mass="9137">MTRPAVDVPDLVRTHFSEVLAITIAPEDMSRTITGLARVDSLRFVQGVSGLEKRLGIQLDEDELFDVRTLDDLCTLVQRALP</sequence>
<dbReference type="RefSeq" id="WP_068018623.1">
    <property type="nucleotide sequence ID" value="NZ_QQAZ01000005.1"/>
</dbReference>
<dbReference type="SUPFAM" id="SSF47336">
    <property type="entry name" value="ACP-like"/>
    <property type="match status" value="1"/>
</dbReference>
<comment type="caution">
    <text evidence="2">The sequence shown here is derived from an EMBL/GenBank/DDBJ whole genome shotgun (WGS) entry which is preliminary data.</text>
</comment>
<reference evidence="2 3" key="1">
    <citation type="submission" date="2018-07" db="EMBL/GenBank/DDBJ databases">
        <title>Genomic Encyclopedia of Type Strains, Phase IV (KMG-IV): sequencing the most valuable type-strain genomes for metagenomic binning, comparative biology and taxonomic classification.</title>
        <authorList>
            <person name="Goeker M."/>
        </authorList>
    </citation>
    <scope>NUCLEOTIDE SEQUENCE [LARGE SCALE GENOMIC DNA]</scope>
    <source>
        <strain evidence="2 3">DSM 44952</strain>
    </source>
</reference>
<proteinExistence type="predicted"/>
<dbReference type="Gene3D" id="1.10.1200.10">
    <property type="entry name" value="ACP-like"/>
    <property type="match status" value="1"/>
</dbReference>
<evidence type="ECO:0000313" key="3">
    <source>
        <dbReference type="Proteomes" id="UP000255355"/>
    </source>
</evidence>
<dbReference type="Pfam" id="PF00550">
    <property type="entry name" value="PP-binding"/>
    <property type="match status" value="1"/>
</dbReference>
<protein>
    <submittedName>
        <fullName evidence="2">Acyl carrier protein</fullName>
    </submittedName>
</protein>
<evidence type="ECO:0000259" key="1">
    <source>
        <dbReference type="PROSITE" id="PS50075"/>
    </source>
</evidence>
<dbReference type="AlphaFoldDB" id="A0A370H3F4"/>
<accession>A0A370H3F4</accession>
<dbReference type="InterPro" id="IPR036736">
    <property type="entry name" value="ACP-like_sf"/>
</dbReference>
<dbReference type="EMBL" id="QQAZ01000005">
    <property type="protein sequence ID" value="RDI50745.1"/>
    <property type="molecule type" value="Genomic_DNA"/>
</dbReference>
<dbReference type="STRING" id="1210089.GCA_001613165_02563"/>
<dbReference type="InterPro" id="IPR009081">
    <property type="entry name" value="PP-bd_ACP"/>
</dbReference>
<keyword evidence="3" id="KW-1185">Reference proteome</keyword>
<gene>
    <name evidence="2" type="ORF">DFR68_105222</name>
</gene>